<dbReference type="Proteomes" id="UP000298061">
    <property type="component" value="Unassembled WGS sequence"/>
</dbReference>
<name>A0A4Y9ZNU2_9AGAM</name>
<comment type="caution">
    <text evidence="1">The sequence shown here is derived from an EMBL/GenBank/DDBJ whole genome shotgun (WGS) entry which is preliminary data.</text>
</comment>
<evidence type="ECO:0000313" key="1">
    <source>
        <dbReference type="EMBL" id="TFY75511.1"/>
    </source>
</evidence>
<gene>
    <name evidence="1" type="ORF">EWM64_g8501</name>
</gene>
<sequence>MEIFAGATQGQVHNPSPTIQHGSSTFNGYHAIQQPAGHLSAPALINCTLVVIDNIANTLNLGDSDRLHLHQVSQMDAQQQTLTLIAQVLSIAKEQAESKAAYQATIVSLREEVAEDLIKGLIRHWFSKTLNQYGMSRYISQNTERLRLDLYNTDAVARTVTNRFVAEYVNATRSNFHKVVFHSVETKESLNHFMIRIVNDYSQTGDKATSNAVKAQFALHRNVAYWIIKDRQGRAGRGEDTGFWKELEKQLENLVSKYGTSRSAPLWEAWYKRIIEEDEARFEPQETLEEEESNIEQSEDAAAAAARTSVSLIGL</sequence>
<protein>
    <submittedName>
        <fullName evidence="1">Uncharacterized protein</fullName>
    </submittedName>
</protein>
<organism evidence="1 2">
    <name type="scientific">Hericium alpestre</name>
    <dbReference type="NCBI Taxonomy" id="135208"/>
    <lineage>
        <taxon>Eukaryota</taxon>
        <taxon>Fungi</taxon>
        <taxon>Dikarya</taxon>
        <taxon>Basidiomycota</taxon>
        <taxon>Agaricomycotina</taxon>
        <taxon>Agaricomycetes</taxon>
        <taxon>Russulales</taxon>
        <taxon>Hericiaceae</taxon>
        <taxon>Hericium</taxon>
    </lineage>
</organism>
<reference evidence="1 2" key="1">
    <citation type="submission" date="2019-02" db="EMBL/GenBank/DDBJ databases">
        <title>Genome sequencing of the rare red list fungi Hericium alpestre (H. flagellum).</title>
        <authorList>
            <person name="Buettner E."/>
            <person name="Kellner H."/>
        </authorList>
    </citation>
    <scope>NUCLEOTIDE SEQUENCE [LARGE SCALE GENOMIC DNA]</scope>
    <source>
        <strain evidence="1 2">DSM 108284</strain>
    </source>
</reference>
<dbReference type="EMBL" id="SFCI01001545">
    <property type="protein sequence ID" value="TFY75511.1"/>
    <property type="molecule type" value="Genomic_DNA"/>
</dbReference>
<accession>A0A4Y9ZNU2</accession>
<dbReference type="OrthoDB" id="3266438at2759"/>
<evidence type="ECO:0000313" key="2">
    <source>
        <dbReference type="Proteomes" id="UP000298061"/>
    </source>
</evidence>
<keyword evidence="2" id="KW-1185">Reference proteome</keyword>
<proteinExistence type="predicted"/>
<dbReference type="AlphaFoldDB" id="A0A4Y9ZNU2"/>